<accession>A0A327RV06</accession>
<dbReference type="OrthoDB" id="128729at2"/>
<dbReference type="InterPro" id="IPR052964">
    <property type="entry name" value="Sporulation_signal_mat"/>
</dbReference>
<feature type="transmembrane region" description="Helical" evidence="5">
    <location>
        <begin position="257"/>
        <end position="286"/>
    </location>
</feature>
<keyword evidence="2 5" id="KW-0812">Transmembrane</keyword>
<sequence length="322" mass="37540">MLNINRLLQKNITYINNKSPWTNVYGLSRSMLALGTFLTLIFNSSDLLFPQIIQRDVFLVNTLYYKANFFQLFSSHPEIGRWMAIFFLGIIIIGWRPRYSSFFHFWITTSFMFYTTTPDGGDQVSGVLSLFFFPIGLFDNRKWHWSKSIISKSTKKFYSKSFCFSLILIIKVQIAIIYLNAATAKFNVFEWVNGTALWYWLKDPIFGSNYWFSFIVLPLLKSPIIISLITWGSVILELFLFMALVMSKQNKQRMLVLGILFHLAIGVIQGLGSFFFAMASALIIYLKPIDNEFDFSSVVNLKIWLIKKRIVFFDLFTKQRAL</sequence>
<evidence type="ECO:0000313" key="7">
    <source>
        <dbReference type="EMBL" id="RAJ19872.1"/>
    </source>
</evidence>
<dbReference type="SMART" id="SM00752">
    <property type="entry name" value="HTTM"/>
    <property type="match status" value="1"/>
</dbReference>
<evidence type="ECO:0000256" key="2">
    <source>
        <dbReference type="ARBA" id="ARBA00022692"/>
    </source>
</evidence>
<feature type="domain" description="HTTM-like" evidence="6">
    <location>
        <begin position="17"/>
        <end position="290"/>
    </location>
</feature>
<name>A0A327RV06_9SPHI</name>
<gene>
    <name evidence="7" type="ORF">LY11_05259</name>
</gene>
<proteinExistence type="predicted"/>
<feature type="transmembrane region" description="Helical" evidence="5">
    <location>
        <begin position="79"/>
        <end position="95"/>
    </location>
</feature>
<dbReference type="GO" id="GO:0012505">
    <property type="term" value="C:endomembrane system"/>
    <property type="evidence" value="ECO:0007669"/>
    <property type="project" value="UniProtKB-SubCell"/>
</dbReference>
<organism evidence="7 8">
    <name type="scientific">Pedobacter cryoconitis</name>
    <dbReference type="NCBI Taxonomy" id="188932"/>
    <lineage>
        <taxon>Bacteria</taxon>
        <taxon>Pseudomonadati</taxon>
        <taxon>Bacteroidota</taxon>
        <taxon>Sphingobacteriia</taxon>
        <taxon>Sphingobacteriales</taxon>
        <taxon>Sphingobacteriaceae</taxon>
        <taxon>Pedobacter</taxon>
    </lineage>
</organism>
<feature type="transmembrane region" description="Helical" evidence="5">
    <location>
        <begin position="224"/>
        <end position="245"/>
    </location>
</feature>
<protein>
    <submittedName>
        <fullName evidence="7">Antimicrobial peptide system SdpB family protein</fullName>
    </submittedName>
</protein>
<evidence type="ECO:0000256" key="1">
    <source>
        <dbReference type="ARBA" id="ARBA00004127"/>
    </source>
</evidence>
<evidence type="ECO:0000256" key="5">
    <source>
        <dbReference type="SAM" id="Phobius"/>
    </source>
</evidence>
<feature type="transmembrane region" description="Helical" evidence="5">
    <location>
        <begin position="161"/>
        <end position="181"/>
    </location>
</feature>
<dbReference type="EMBL" id="QLLR01000058">
    <property type="protein sequence ID" value="RAJ19872.1"/>
    <property type="molecule type" value="Genomic_DNA"/>
</dbReference>
<keyword evidence="4 5" id="KW-0472">Membrane</keyword>
<evidence type="ECO:0000256" key="4">
    <source>
        <dbReference type="ARBA" id="ARBA00023136"/>
    </source>
</evidence>
<reference evidence="7 8" key="1">
    <citation type="submission" date="2018-06" db="EMBL/GenBank/DDBJ databases">
        <title>Genomic Encyclopedia of Archaeal and Bacterial Type Strains, Phase II (KMG-II): from individual species to whole genera.</title>
        <authorList>
            <person name="Goeker M."/>
        </authorList>
    </citation>
    <scope>NUCLEOTIDE SEQUENCE [LARGE SCALE GENOMIC DNA]</scope>
    <source>
        <strain evidence="7 8">DSM 14825</strain>
    </source>
</reference>
<dbReference type="PANTHER" id="PTHR39535">
    <property type="entry name" value="SPORULATION-DELAYING PROTEIN SDPB"/>
    <property type="match status" value="1"/>
</dbReference>
<evidence type="ECO:0000256" key="3">
    <source>
        <dbReference type="ARBA" id="ARBA00022989"/>
    </source>
</evidence>
<dbReference type="AlphaFoldDB" id="A0A327RV06"/>
<feature type="transmembrane region" description="Helical" evidence="5">
    <location>
        <begin position="21"/>
        <end position="42"/>
    </location>
</feature>
<comment type="subcellular location">
    <subcellularLocation>
        <location evidence="1">Endomembrane system</location>
        <topology evidence="1">Multi-pass membrane protein</topology>
    </subcellularLocation>
</comment>
<evidence type="ECO:0000313" key="8">
    <source>
        <dbReference type="Proteomes" id="UP000249754"/>
    </source>
</evidence>
<dbReference type="InterPro" id="IPR011020">
    <property type="entry name" value="HTTM-like"/>
</dbReference>
<keyword evidence="3 5" id="KW-1133">Transmembrane helix</keyword>
<dbReference type="InterPro" id="IPR023894">
    <property type="entry name" value="Sporulation_SdpB"/>
</dbReference>
<dbReference type="Proteomes" id="UP000249754">
    <property type="component" value="Unassembled WGS sequence"/>
</dbReference>
<dbReference type="PANTHER" id="PTHR39535:SF2">
    <property type="entry name" value="HTTM DOMAIN-CONTAINING PROTEIN"/>
    <property type="match status" value="1"/>
</dbReference>
<comment type="caution">
    <text evidence="7">The sequence shown here is derived from an EMBL/GenBank/DDBJ whole genome shotgun (WGS) entry which is preliminary data.</text>
</comment>
<dbReference type="NCBIfam" id="TIGR04033">
    <property type="entry name" value="export_SdpB"/>
    <property type="match status" value="1"/>
</dbReference>
<evidence type="ECO:0000259" key="6">
    <source>
        <dbReference type="SMART" id="SM00752"/>
    </source>
</evidence>